<organism evidence="2 3">
    <name type="scientific">Streptomyces boncukensis</name>
    <dbReference type="NCBI Taxonomy" id="2711219"/>
    <lineage>
        <taxon>Bacteria</taxon>
        <taxon>Bacillati</taxon>
        <taxon>Actinomycetota</taxon>
        <taxon>Actinomycetes</taxon>
        <taxon>Kitasatosporales</taxon>
        <taxon>Streptomycetaceae</taxon>
        <taxon>Streptomyces</taxon>
    </lineage>
</organism>
<sequence length="170" mass="17970">MPETMESAMLALWDELTGAQMLQAVADGRVPHGAHHTLLGLRVTGARPGRVEETWQPPAALSNLAGSGVHAGYIAMVLDDACCAAGSSQGEHAYPMITLSLDIDFLRPVRPGGDYTVHSDLVHPGRRRMVANARVLDADGAPVTQARAGVVPDLDFASRMRTPPAPEGES</sequence>
<protein>
    <submittedName>
        <fullName evidence="2">PaaI family thioesterase</fullName>
    </submittedName>
</protein>
<comment type="caution">
    <text evidence="2">The sequence shown here is derived from an EMBL/GenBank/DDBJ whole genome shotgun (WGS) entry which is preliminary data.</text>
</comment>
<dbReference type="CDD" id="cd03443">
    <property type="entry name" value="PaaI_thioesterase"/>
    <property type="match status" value="1"/>
</dbReference>
<gene>
    <name evidence="2" type="ORF">G5C65_00400</name>
</gene>
<dbReference type="EMBL" id="JAAKZZ010000002">
    <property type="protein sequence ID" value="NGO66846.1"/>
    <property type="molecule type" value="Genomic_DNA"/>
</dbReference>
<dbReference type="SUPFAM" id="SSF54637">
    <property type="entry name" value="Thioesterase/thiol ester dehydrase-isomerase"/>
    <property type="match status" value="1"/>
</dbReference>
<keyword evidence="3" id="KW-1185">Reference proteome</keyword>
<reference evidence="2 3" key="1">
    <citation type="submission" date="2020-02" db="EMBL/GenBank/DDBJ databases">
        <title>Whole-genome analyses of novel actinobacteria.</title>
        <authorList>
            <person name="Sahin N."/>
            <person name="Tatar D."/>
        </authorList>
    </citation>
    <scope>NUCLEOTIDE SEQUENCE [LARGE SCALE GENOMIC DNA]</scope>
    <source>
        <strain evidence="2 3">SB3404</strain>
    </source>
</reference>
<evidence type="ECO:0000313" key="2">
    <source>
        <dbReference type="EMBL" id="NGO66846.1"/>
    </source>
</evidence>
<evidence type="ECO:0000259" key="1">
    <source>
        <dbReference type="Pfam" id="PF03061"/>
    </source>
</evidence>
<dbReference type="InterPro" id="IPR029069">
    <property type="entry name" value="HotDog_dom_sf"/>
</dbReference>
<accession>A0A6G4WNJ8</accession>
<dbReference type="Gene3D" id="3.10.129.10">
    <property type="entry name" value="Hotdog Thioesterase"/>
    <property type="match status" value="1"/>
</dbReference>
<dbReference type="Pfam" id="PF03061">
    <property type="entry name" value="4HBT"/>
    <property type="match status" value="1"/>
</dbReference>
<dbReference type="AlphaFoldDB" id="A0A6G4WNJ8"/>
<feature type="domain" description="Thioesterase" evidence="1">
    <location>
        <begin position="69"/>
        <end position="141"/>
    </location>
</feature>
<name>A0A6G4WNJ8_9ACTN</name>
<evidence type="ECO:0000313" key="3">
    <source>
        <dbReference type="Proteomes" id="UP000477722"/>
    </source>
</evidence>
<dbReference type="Proteomes" id="UP000477722">
    <property type="component" value="Unassembled WGS sequence"/>
</dbReference>
<dbReference type="RefSeq" id="WP_165296521.1">
    <property type="nucleotide sequence ID" value="NZ_JAAKZZ010000002.1"/>
</dbReference>
<proteinExistence type="predicted"/>
<dbReference type="InterPro" id="IPR006683">
    <property type="entry name" value="Thioestr_dom"/>
</dbReference>